<feature type="region of interest" description="Disordered" evidence="1">
    <location>
        <begin position="1"/>
        <end position="23"/>
    </location>
</feature>
<organism evidence="3 4">
    <name type="scientific">Motilibacter deserti</name>
    <dbReference type="NCBI Taxonomy" id="2714956"/>
    <lineage>
        <taxon>Bacteria</taxon>
        <taxon>Bacillati</taxon>
        <taxon>Actinomycetota</taxon>
        <taxon>Actinomycetes</taxon>
        <taxon>Motilibacterales</taxon>
        <taxon>Motilibacteraceae</taxon>
        <taxon>Motilibacter</taxon>
    </lineage>
</organism>
<evidence type="ECO:0000256" key="2">
    <source>
        <dbReference type="SAM" id="Phobius"/>
    </source>
</evidence>
<accession>A0ABX0GSN6</accession>
<sequence length="244" mass="26406">MSSRTRGSEKSRKETLEAMRREQRSAERRKTLLFVGIAGVVAIALVGVATFGFLRERANDPASKAFSTFGASAAAASCDEIISEEATGSAVHIGPGTDQPDKTTVEYATAPPTSGEHLANWDITGRNFYTTEDVPPVEQLVHNLEHGYNILWYDDTVGSDQRDVLEGLATRAAAMDEAAGKIKVVPWDASRGAFPDGKHVAFSHWGGGDKQMGHRQYCGELSGEAFESFIKKYPRTDAPEPNAS</sequence>
<protein>
    <submittedName>
        <fullName evidence="3">DUF3105 domain-containing protein</fullName>
    </submittedName>
</protein>
<dbReference type="InterPro" id="IPR021454">
    <property type="entry name" value="DUF3105"/>
</dbReference>
<keyword evidence="4" id="KW-1185">Reference proteome</keyword>
<reference evidence="3 4" key="1">
    <citation type="submission" date="2020-03" db="EMBL/GenBank/DDBJ databases">
        <title>Two novel Motilibacter sp.</title>
        <authorList>
            <person name="Liu S."/>
        </authorList>
    </citation>
    <scope>NUCLEOTIDE SEQUENCE [LARGE SCALE GENOMIC DNA]</scope>
    <source>
        <strain evidence="3 4">E257</strain>
    </source>
</reference>
<gene>
    <name evidence="3" type="ORF">G9H71_04900</name>
</gene>
<keyword evidence="2" id="KW-0472">Membrane</keyword>
<comment type="caution">
    <text evidence="3">The sequence shown here is derived from an EMBL/GenBank/DDBJ whole genome shotgun (WGS) entry which is preliminary data.</text>
</comment>
<feature type="transmembrane region" description="Helical" evidence="2">
    <location>
        <begin position="31"/>
        <end position="54"/>
    </location>
</feature>
<dbReference type="RefSeq" id="WP_166278618.1">
    <property type="nucleotide sequence ID" value="NZ_JAANNP010000001.1"/>
</dbReference>
<evidence type="ECO:0000256" key="1">
    <source>
        <dbReference type="SAM" id="MobiDB-lite"/>
    </source>
</evidence>
<name>A0ABX0GSN6_9ACTN</name>
<proteinExistence type="predicted"/>
<evidence type="ECO:0000313" key="4">
    <source>
        <dbReference type="Proteomes" id="UP000800981"/>
    </source>
</evidence>
<evidence type="ECO:0000313" key="3">
    <source>
        <dbReference type="EMBL" id="NHC13116.1"/>
    </source>
</evidence>
<dbReference type="Proteomes" id="UP000800981">
    <property type="component" value="Unassembled WGS sequence"/>
</dbReference>
<dbReference type="EMBL" id="JAANNP010000001">
    <property type="protein sequence ID" value="NHC13116.1"/>
    <property type="molecule type" value="Genomic_DNA"/>
</dbReference>
<keyword evidence="2" id="KW-0812">Transmembrane</keyword>
<dbReference type="Pfam" id="PF11303">
    <property type="entry name" value="DUF3105"/>
    <property type="match status" value="1"/>
</dbReference>
<keyword evidence="2" id="KW-1133">Transmembrane helix</keyword>